<dbReference type="Proteomes" id="UP000530234">
    <property type="component" value="Unassembled WGS sequence"/>
</dbReference>
<dbReference type="RefSeq" id="WP_182662027.1">
    <property type="nucleotide sequence ID" value="NZ_VKHS01000129.1"/>
</dbReference>
<sequence>MITALRALLRPRTCHRHMRDLSGRCHHCILPSRPDHHDHLSRRGLR</sequence>
<proteinExistence type="predicted"/>
<name>A0A7W3XW96_9ACTN</name>
<protein>
    <submittedName>
        <fullName evidence="1">Uncharacterized protein</fullName>
    </submittedName>
</protein>
<reference evidence="2" key="1">
    <citation type="submission" date="2019-10" db="EMBL/GenBank/DDBJ databases">
        <title>Streptomyces sp. nov., a novel actinobacterium isolated from alkaline environment.</title>
        <authorList>
            <person name="Golinska P."/>
        </authorList>
    </citation>
    <scope>NUCLEOTIDE SEQUENCE [LARGE SCALE GENOMIC DNA]</scope>
    <source>
        <strain evidence="2">DSM 42108</strain>
    </source>
</reference>
<comment type="caution">
    <text evidence="1">The sequence shown here is derived from an EMBL/GenBank/DDBJ whole genome shotgun (WGS) entry which is preliminary data.</text>
</comment>
<accession>A0A7W3XW96</accession>
<evidence type="ECO:0000313" key="1">
    <source>
        <dbReference type="EMBL" id="MBB0229492.1"/>
    </source>
</evidence>
<dbReference type="EMBL" id="VKHS01000129">
    <property type="protein sequence ID" value="MBB0229492.1"/>
    <property type="molecule type" value="Genomic_DNA"/>
</dbReference>
<evidence type="ECO:0000313" key="2">
    <source>
        <dbReference type="Proteomes" id="UP000530234"/>
    </source>
</evidence>
<organism evidence="1 2">
    <name type="scientific">Streptomyces calidiresistens</name>
    <dbReference type="NCBI Taxonomy" id="1485586"/>
    <lineage>
        <taxon>Bacteria</taxon>
        <taxon>Bacillati</taxon>
        <taxon>Actinomycetota</taxon>
        <taxon>Actinomycetes</taxon>
        <taxon>Kitasatosporales</taxon>
        <taxon>Streptomycetaceae</taxon>
        <taxon>Streptomyces</taxon>
    </lineage>
</organism>
<keyword evidence="2" id="KW-1185">Reference proteome</keyword>
<gene>
    <name evidence="1" type="ORF">FOE67_08185</name>
</gene>
<dbReference type="AlphaFoldDB" id="A0A7W3XW96"/>